<name>A0A1R3JHD8_9ROSI</name>
<evidence type="ECO:0000259" key="4">
    <source>
        <dbReference type="Pfam" id="PF00933"/>
    </source>
</evidence>
<dbReference type="AlphaFoldDB" id="A0A1R3JHD8"/>
<dbReference type="OrthoDB" id="47059at2759"/>
<feature type="chain" id="PRO_5012526066" description="Glycoside hydrolase family 3 N-terminal domain-containing protein" evidence="3">
    <location>
        <begin position="25"/>
        <end position="245"/>
    </location>
</feature>
<evidence type="ECO:0000256" key="1">
    <source>
        <dbReference type="ARBA" id="ARBA00005336"/>
    </source>
</evidence>
<feature type="signal peptide" evidence="3">
    <location>
        <begin position="1"/>
        <end position="24"/>
    </location>
</feature>
<dbReference type="PANTHER" id="PTHR42721:SF3">
    <property type="entry name" value="BETA-D-XYLOSIDASE 5-RELATED"/>
    <property type="match status" value="1"/>
</dbReference>
<dbReference type="InterPro" id="IPR044993">
    <property type="entry name" value="BXL"/>
</dbReference>
<reference evidence="6" key="1">
    <citation type="submission" date="2013-09" db="EMBL/GenBank/DDBJ databases">
        <title>Corchorus olitorius genome sequencing.</title>
        <authorList>
            <person name="Alam M."/>
            <person name="Haque M.S."/>
            <person name="Islam M.S."/>
            <person name="Emdad E.M."/>
            <person name="Islam M.M."/>
            <person name="Ahmed B."/>
            <person name="Halim A."/>
            <person name="Hossen Q.M.M."/>
            <person name="Hossain M.Z."/>
            <person name="Ahmed R."/>
            <person name="Khan M.M."/>
            <person name="Islam R."/>
            <person name="Rashid M.M."/>
            <person name="Khan S.A."/>
            <person name="Rahman M.S."/>
            <person name="Alam M."/>
            <person name="Yahiya A.S."/>
            <person name="Khan M.S."/>
            <person name="Azam M.S."/>
            <person name="Haque T."/>
            <person name="Lashkar M.Z.H."/>
            <person name="Akhand A.I."/>
            <person name="Morshed G."/>
            <person name="Roy S."/>
            <person name="Uddin K.S."/>
            <person name="Rabeya T."/>
            <person name="Hossain A.S."/>
            <person name="Chowdhury A."/>
            <person name="Snigdha A.R."/>
            <person name="Mortoza M.S."/>
            <person name="Matin S.A."/>
            <person name="Hoque S.M.E."/>
            <person name="Islam M.K."/>
            <person name="Roy D.K."/>
            <person name="Haider R."/>
            <person name="Moosa M.M."/>
            <person name="Elias S.M."/>
            <person name="Hasan A.M."/>
            <person name="Jahan S."/>
            <person name="Shafiuddin M."/>
            <person name="Mahmood N."/>
            <person name="Shommy N.S."/>
        </authorList>
    </citation>
    <scope>NUCLEOTIDE SEQUENCE [LARGE SCALE GENOMIC DNA]</scope>
    <source>
        <strain evidence="6">cv. O-4</strain>
    </source>
</reference>
<dbReference type="Proteomes" id="UP000187203">
    <property type="component" value="Unassembled WGS sequence"/>
</dbReference>
<evidence type="ECO:0000256" key="2">
    <source>
        <dbReference type="ARBA" id="ARBA00022801"/>
    </source>
</evidence>
<dbReference type="GO" id="GO:0009044">
    <property type="term" value="F:xylan 1,4-beta-xylosidase activity"/>
    <property type="evidence" value="ECO:0007669"/>
    <property type="project" value="InterPro"/>
</dbReference>
<sequence>MEFQGLPFISLITFTFLLIHVASTQPPFSCDSSDPSTKNYPFCQTTLHISQRARDLVSRLTLDEKISQLVNSAPAIPRLGIPAYEWWSEALHGVANVGPGIKFDGTIKAATSFPQVILTAASFDAYQWYRIGQVIGREARAIYNAGEAKGMTFWAPNINIFRDPRWGRGQETPGEDPLVTGKYAVSYVRGVQGDVFKGGKLTGHLQASACCKHFTAYDLDNWKGMNRFVFDARVSVITKCLFLLL</sequence>
<dbReference type="STRING" id="93759.A0A1R3JHD8"/>
<protein>
    <recommendedName>
        <fullName evidence="4">Glycoside hydrolase family 3 N-terminal domain-containing protein</fullName>
    </recommendedName>
</protein>
<dbReference type="InterPro" id="IPR001764">
    <property type="entry name" value="Glyco_hydro_3_N"/>
</dbReference>
<evidence type="ECO:0000313" key="5">
    <source>
        <dbReference type="EMBL" id="OMO94263.1"/>
    </source>
</evidence>
<comment type="caution">
    <text evidence="5">The sequence shown here is derived from an EMBL/GenBank/DDBJ whole genome shotgun (WGS) entry which is preliminary data.</text>
</comment>
<accession>A0A1R3JHD8</accession>
<dbReference type="GO" id="GO:0009505">
    <property type="term" value="C:plant-type cell wall"/>
    <property type="evidence" value="ECO:0007669"/>
    <property type="project" value="TreeGrafter"/>
</dbReference>
<gene>
    <name evidence="5" type="ORF">COLO4_16439</name>
</gene>
<proteinExistence type="inferred from homology"/>
<organism evidence="5 6">
    <name type="scientific">Corchorus olitorius</name>
    <dbReference type="NCBI Taxonomy" id="93759"/>
    <lineage>
        <taxon>Eukaryota</taxon>
        <taxon>Viridiplantae</taxon>
        <taxon>Streptophyta</taxon>
        <taxon>Embryophyta</taxon>
        <taxon>Tracheophyta</taxon>
        <taxon>Spermatophyta</taxon>
        <taxon>Magnoliopsida</taxon>
        <taxon>eudicotyledons</taxon>
        <taxon>Gunneridae</taxon>
        <taxon>Pentapetalae</taxon>
        <taxon>rosids</taxon>
        <taxon>malvids</taxon>
        <taxon>Malvales</taxon>
        <taxon>Malvaceae</taxon>
        <taxon>Grewioideae</taxon>
        <taxon>Apeibeae</taxon>
        <taxon>Corchorus</taxon>
    </lineage>
</organism>
<dbReference type="PANTHER" id="PTHR42721">
    <property type="entry name" value="SUGAR HYDROLASE-RELATED"/>
    <property type="match status" value="1"/>
</dbReference>
<keyword evidence="3" id="KW-0732">Signal</keyword>
<feature type="domain" description="Glycoside hydrolase family 3 N-terminal" evidence="4">
    <location>
        <begin position="106"/>
        <end position="218"/>
    </location>
</feature>
<dbReference type="EMBL" id="AWUE01016093">
    <property type="protein sequence ID" value="OMO94263.1"/>
    <property type="molecule type" value="Genomic_DNA"/>
</dbReference>
<keyword evidence="2" id="KW-0378">Hydrolase</keyword>
<dbReference type="GO" id="GO:0046556">
    <property type="term" value="F:alpha-L-arabinofuranosidase activity"/>
    <property type="evidence" value="ECO:0007669"/>
    <property type="project" value="TreeGrafter"/>
</dbReference>
<dbReference type="GO" id="GO:0045493">
    <property type="term" value="P:xylan catabolic process"/>
    <property type="evidence" value="ECO:0007669"/>
    <property type="project" value="InterPro"/>
</dbReference>
<keyword evidence="6" id="KW-1185">Reference proteome</keyword>
<dbReference type="InterPro" id="IPR017853">
    <property type="entry name" value="GH"/>
</dbReference>
<dbReference type="Pfam" id="PF00933">
    <property type="entry name" value="Glyco_hydro_3"/>
    <property type="match status" value="1"/>
</dbReference>
<comment type="similarity">
    <text evidence="1">Belongs to the glycosyl hydrolase 3 family.</text>
</comment>
<dbReference type="Gene3D" id="3.20.20.300">
    <property type="entry name" value="Glycoside hydrolase, family 3, N-terminal domain"/>
    <property type="match status" value="1"/>
</dbReference>
<evidence type="ECO:0000256" key="3">
    <source>
        <dbReference type="SAM" id="SignalP"/>
    </source>
</evidence>
<dbReference type="SUPFAM" id="SSF51445">
    <property type="entry name" value="(Trans)glycosidases"/>
    <property type="match status" value="1"/>
</dbReference>
<dbReference type="InterPro" id="IPR036962">
    <property type="entry name" value="Glyco_hydro_3_N_sf"/>
</dbReference>
<evidence type="ECO:0000313" key="6">
    <source>
        <dbReference type="Proteomes" id="UP000187203"/>
    </source>
</evidence>
<dbReference type="GO" id="GO:0031222">
    <property type="term" value="P:arabinan catabolic process"/>
    <property type="evidence" value="ECO:0007669"/>
    <property type="project" value="TreeGrafter"/>
</dbReference>